<evidence type="ECO:0000313" key="3">
    <source>
        <dbReference type="Proteomes" id="UP000224006"/>
    </source>
</evidence>
<comment type="caution">
    <text evidence="2">The sequence shown here is derived from an EMBL/GenBank/DDBJ whole genome shotgun (WGS) entry which is preliminary data.</text>
</comment>
<evidence type="ECO:0000313" key="2">
    <source>
        <dbReference type="EMBL" id="PFH33388.1"/>
    </source>
</evidence>
<sequence>MAHTPHDSCHYCAAPNTSRKTSKKARAPTSSPSPRNWDGHMRFCATREQSGADASQAEEEAERALAQQTSLARLRKRATAAPSGYARALS</sequence>
<protein>
    <submittedName>
        <fullName evidence="2">Uncharacterized protein</fullName>
    </submittedName>
</protein>
<dbReference type="GeneID" id="40312531"/>
<dbReference type="EMBL" id="NWUJ01000008">
    <property type="protein sequence ID" value="PFH33388.1"/>
    <property type="molecule type" value="Genomic_DNA"/>
</dbReference>
<dbReference type="RefSeq" id="XP_029217397.1">
    <property type="nucleotide sequence ID" value="XM_029365966.1"/>
</dbReference>
<evidence type="ECO:0000256" key="1">
    <source>
        <dbReference type="SAM" id="MobiDB-lite"/>
    </source>
</evidence>
<dbReference type="Proteomes" id="UP000224006">
    <property type="component" value="Chromosome VII"/>
</dbReference>
<gene>
    <name evidence="2" type="ORF">BESB_076050</name>
</gene>
<organism evidence="2 3">
    <name type="scientific">Besnoitia besnoiti</name>
    <name type="common">Apicomplexan protozoan</name>
    <dbReference type="NCBI Taxonomy" id="94643"/>
    <lineage>
        <taxon>Eukaryota</taxon>
        <taxon>Sar</taxon>
        <taxon>Alveolata</taxon>
        <taxon>Apicomplexa</taxon>
        <taxon>Conoidasida</taxon>
        <taxon>Coccidia</taxon>
        <taxon>Eucoccidiorida</taxon>
        <taxon>Eimeriorina</taxon>
        <taxon>Sarcocystidae</taxon>
        <taxon>Besnoitia</taxon>
    </lineage>
</organism>
<reference evidence="2 3" key="1">
    <citation type="submission" date="2017-09" db="EMBL/GenBank/DDBJ databases">
        <title>Genome sequencing of Besnoitia besnoiti strain Bb-Ger1.</title>
        <authorList>
            <person name="Schares G."/>
            <person name="Venepally P."/>
            <person name="Lorenzi H.A."/>
        </authorList>
    </citation>
    <scope>NUCLEOTIDE SEQUENCE [LARGE SCALE GENOMIC DNA]</scope>
    <source>
        <strain evidence="2 3">Bb-Ger1</strain>
    </source>
</reference>
<feature type="region of interest" description="Disordered" evidence="1">
    <location>
        <begin position="1"/>
        <end position="68"/>
    </location>
</feature>
<dbReference type="AlphaFoldDB" id="A0A2A9M4H9"/>
<accession>A0A2A9M4H9</accession>
<keyword evidence="3" id="KW-1185">Reference proteome</keyword>
<dbReference type="VEuPathDB" id="ToxoDB:BESB_076050"/>
<name>A0A2A9M4H9_BESBE</name>
<proteinExistence type="predicted"/>
<dbReference type="KEGG" id="bbes:BESB_076050"/>